<sequence>MTGLCLFLICICCICVRAQILGEGDYLNDYPPASVYLSDSEQDTGYANYRKPEIIRQQSGSDIVLKCSTTSCLYLKQNSVWEFKVRFWSEVMSLDYLKCST</sequence>
<name>A0A1Y1K221_PHOPY</name>
<evidence type="ECO:0000256" key="1">
    <source>
        <dbReference type="SAM" id="SignalP"/>
    </source>
</evidence>
<keyword evidence="1" id="KW-0732">Signal</keyword>
<protein>
    <submittedName>
        <fullName evidence="2">Uncharacterized protein</fullName>
    </submittedName>
</protein>
<reference evidence="2" key="1">
    <citation type="journal article" date="2016" name="Sci. Rep.">
        <title>Molecular characterization of firefly nuptial gifts: a multi-omics approach sheds light on postcopulatory sexual selection.</title>
        <authorList>
            <person name="Al-Wathiqui N."/>
            <person name="Fallon T.R."/>
            <person name="South A."/>
            <person name="Weng J.K."/>
            <person name="Lewis S.M."/>
        </authorList>
    </citation>
    <scope>NUCLEOTIDE SEQUENCE</scope>
</reference>
<evidence type="ECO:0000313" key="2">
    <source>
        <dbReference type="EMBL" id="JAV54501.1"/>
    </source>
</evidence>
<proteinExistence type="predicted"/>
<dbReference type="EMBL" id="GEZM01096898">
    <property type="protein sequence ID" value="JAV54499.1"/>
    <property type="molecule type" value="Transcribed_RNA"/>
</dbReference>
<feature type="chain" id="PRO_5011907224" evidence="1">
    <location>
        <begin position="19"/>
        <end position="101"/>
    </location>
</feature>
<dbReference type="EMBL" id="GEZM01096904">
    <property type="protein sequence ID" value="JAV54492.1"/>
    <property type="molecule type" value="Transcribed_RNA"/>
</dbReference>
<feature type="signal peptide" evidence="1">
    <location>
        <begin position="1"/>
        <end position="18"/>
    </location>
</feature>
<dbReference type="EMBL" id="GEZM01096897">
    <property type="protein sequence ID" value="JAV54501.1"/>
    <property type="molecule type" value="Transcribed_RNA"/>
</dbReference>
<dbReference type="EMBL" id="GEZM01096907">
    <property type="protein sequence ID" value="JAV54489.1"/>
    <property type="molecule type" value="Transcribed_RNA"/>
</dbReference>
<dbReference type="AlphaFoldDB" id="A0A1Y1K221"/>
<organism evidence="2">
    <name type="scientific">Photinus pyralis</name>
    <name type="common">Common eastern firefly</name>
    <name type="synonym">Lampyris pyralis</name>
    <dbReference type="NCBI Taxonomy" id="7054"/>
    <lineage>
        <taxon>Eukaryota</taxon>
        <taxon>Metazoa</taxon>
        <taxon>Ecdysozoa</taxon>
        <taxon>Arthropoda</taxon>
        <taxon>Hexapoda</taxon>
        <taxon>Insecta</taxon>
        <taxon>Pterygota</taxon>
        <taxon>Neoptera</taxon>
        <taxon>Endopterygota</taxon>
        <taxon>Coleoptera</taxon>
        <taxon>Polyphaga</taxon>
        <taxon>Elateriformia</taxon>
        <taxon>Elateroidea</taxon>
        <taxon>Lampyridae</taxon>
        <taxon>Lampyrinae</taxon>
        <taxon>Photinus</taxon>
    </lineage>
</organism>
<accession>A0A1Y1K221</accession>